<dbReference type="OrthoDB" id="3199820at2759"/>
<proteinExistence type="predicted"/>
<dbReference type="Pfam" id="PF25823">
    <property type="entry name" value="Ams2-SPT21_N"/>
    <property type="match status" value="1"/>
</dbReference>
<accession>A0A6A6SB41</accession>
<feature type="compositionally biased region" description="Basic residues" evidence="1">
    <location>
        <begin position="321"/>
        <end position="333"/>
    </location>
</feature>
<feature type="compositionally biased region" description="Basic and acidic residues" evidence="1">
    <location>
        <begin position="1301"/>
        <end position="1314"/>
    </location>
</feature>
<feature type="compositionally biased region" description="Low complexity" evidence="1">
    <location>
        <begin position="8"/>
        <end position="18"/>
    </location>
</feature>
<dbReference type="InterPro" id="IPR042403">
    <property type="entry name" value="Spt21/Ams2"/>
</dbReference>
<protein>
    <recommendedName>
        <fullName evidence="2">Ams2/SPT21 N-terminal domain-containing protein</fullName>
    </recommendedName>
</protein>
<dbReference type="PANTHER" id="PTHR39147">
    <property type="entry name" value="PROTEIN SPT21"/>
    <property type="match status" value="1"/>
</dbReference>
<feature type="region of interest" description="Disordered" evidence="1">
    <location>
        <begin position="617"/>
        <end position="670"/>
    </location>
</feature>
<feature type="compositionally biased region" description="Low complexity" evidence="1">
    <location>
        <begin position="1201"/>
        <end position="1218"/>
    </location>
</feature>
<name>A0A6A6SB41_9PLEO</name>
<evidence type="ECO:0000313" key="3">
    <source>
        <dbReference type="EMBL" id="KAF2644061.1"/>
    </source>
</evidence>
<dbReference type="GO" id="GO:0006357">
    <property type="term" value="P:regulation of transcription by RNA polymerase II"/>
    <property type="evidence" value="ECO:0007669"/>
    <property type="project" value="TreeGrafter"/>
</dbReference>
<feature type="region of interest" description="Disordered" evidence="1">
    <location>
        <begin position="994"/>
        <end position="1032"/>
    </location>
</feature>
<feature type="region of interest" description="Disordered" evidence="1">
    <location>
        <begin position="797"/>
        <end position="864"/>
    </location>
</feature>
<sequence>MAMPSRSAEAAVQPASAADVDGEGMDHVPRRLMRVKVLYTFDDQNKSNCLARLPSPLSIPTVSLDETTQVGVIELKTCIQAVVTASPELVAKLGHDYTVYAYDYSEYETPLVGQGMLSWVLASASTTPNAPADQSQTMVTGRVCKNILGLFSNGIKETLEVKLKLVPVPTCMQSEYVENLERYHNLSKIVPEGLPSDYNAWAEFLEANPAIRQLAQPAAARQPQPGDGQPSAGVESFQEMLARQSQQAEDNRFDSFQDRRMSFDTRASSPALSSATFYQYQHQRPPRPASQASFYSESAAQSHYYARERDQEEQEEEPPKKRARITKAKRPKKAAVLGINHDSLRLSATSAASVRNHRPLTGNPGAAVSIEQVPRAPTPRPGMAGMPLGRGPLRPPAPSLLRHTSIDYGRQYASPYDMSDNGMESADEGKGRSPTDTPAHMPSSPPLMPRRTLSPARSSPELPSLPPNDSGFVSDLPTGRDEEETDARVKLWDGSDLPSVFQTMQRRRFDNTNLGTIEMEDVAPQEPETPSEADFMSTFQEQMSSAVATLPVPFNDAGYRRHASSLVPTETVPFSQPSQDQASGPLAMSQANACLPEANVPFSTTSGPMLVKYNNPGPPLDIPTNPTGQTRSKGLPRSHTWSAGEPMSDGAFTTVGGTTRQPRSGGKVKRQDCIRSKLQEALSQGKMPTYCNNCGQIDTPTWRKAYMRVEEGFPDNVECGSGETRIIAYEAIEPEQDDDVAPKYRIFKQSLTETELEDMRQAASNPHEENPRAFKMLTLCNPCGLWLNKKSEMRPHRVWAKSNNDRERIKRKRDEKRKNHSKKPRLEADTTMSDVVMPDSDANVPDGRDGSEAPPSVDGTFDEDIQPSLLNRTSHSQSGSNHPMHDNVAQAALIRAIQSSPVGMRRGTRELPVDLEADLTPKPTRRLLFPSPRKLGEQKSLSDNDASHSAATRTSAPHHIGSMARKFTAEDTDKENCPPATEDGDNEFAHLFDDKVSPKTTPSKGHSVEDLLKTPTPSARPNPLTPRRGTDDAEFITPSRMLRTPRVGGRAATAAPETPFTRQLNALLSDMPSSPSQAIDFSSFVNFNNTPGRNNTFLDFNGEFSSDFPMTSSPPQPLGFNVFEDPNTSTVGGIWSGASIFDGSDTMMSEAAASDNADMGQQTMPADLNMLKMHGISADFDVLIAQVTPSADSQAQTPDLTTPLPVTSATTPSTVSQVESSVGKHTPTPNPQATQVVEVANLNAPKSIPIIGSPAKNPEAHTGLSDAVAALGVDGAKPQPESTGGVVEISEQNSTVVVNTTEEKDGIKKEEDNATSRGETAQEPAHKAAAASTE</sequence>
<reference evidence="3" key="1">
    <citation type="journal article" date="2020" name="Stud. Mycol.">
        <title>101 Dothideomycetes genomes: a test case for predicting lifestyles and emergence of pathogens.</title>
        <authorList>
            <person name="Haridas S."/>
            <person name="Albert R."/>
            <person name="Binder M."/>
            <person name="Bloem J."/>
            <person name="Labutti K."/>
            <person name="Salamov A."/>
            <person name="Andreopoulos B."/>
            <person name="Baker S."/>
            <person name="Barry K."/>
            <person name="Bills G."/>
            <person name="Bluhm B."/>
            <person name="Cannon C."/>
            <person name="Castanera R."/>
            <person name="Culley D."/>
            <person name="Daum C."/>
            <person name="Ezra D."/>
            <person name="Gonzalez J."/>
            <person name="Henrissat B."/>
            <person name="Kuo A."/>
            <person name="Liang C."/>
            <person name="Lipzen A."/>
            <person name="Lutzoni F."/>
            <person name="Magnuson J."/>
            <person name="Mondo S."/>
            <person name="Nolan M."/>
            <person name="Ohm R."/>
            <person name="Pangilinan J."/>
            <person name="Park H.-J."/>
            <person name="Ramirez L."/>
            <person name="Alfaro M."/>
            <person name="Sun H."/>
            <person name="Tritt A."/>
            <person name="Yoshinaga Y."/>
            <person name="Zwiers L.-H."/>
            <person name="Turgeon B."/>
            <person name="Goodwin S."/>
            <person name="Spatafora J."/>
            <person name="Crous P."/>
            <person name="Grigoriev I."/>
        </authorList>
    </citation>
    <scope>NUCLEOTIDE SEQUENCE</scope>
    <source>
        <strain evidence="3">CBS 473.64</strain>
    </source>
</reference>
<dbReference type="GO" id="GO:0008270">
    <property type="term" value="F:zinc ion binding"/>
    <property type="evidence" value="ECO:0007669"/>
    <property type="project" value="InterPro"/>
</dbReference>
<dbReference type="GO" id="GO:0030466">
    <property type="term" value="P:silent mating-type cassette heterochromatin formation"/>
    <property type="evidence" value="ECO:0007669"/>
    <property type="project" value="TreeGrafter"/>
</dbReference>
<keyword evidence="4" id="KW-1185">Reference proteome</keyword>
<feature type="compositionally biased region" description="Polar residues" evidence="1">
    <location>
        <begin position="1190"/>
        <end position="1200"/>
    </location>
</feature>
<organism evidence="3 4">
    <name type="scientific">Massarina eburnea CBS 473.64</name>
    <dbReference type="NCBI Taxonomy" id="1395130"/>
    <lineage>
        <taxon>Eukaryota</taxon>
        <taxon>Fungi</taxon>
        <taxon>Dikarya</taxon>
        <taxon>Ascomycota</taxon>
        <taxon>Pezizomycotina</taxon>
        <taxon>Dothideomycetes</taxon>
        <taxon>Pleosporomycetidae</taxon>
        <taxon>Pleosporales</taxon>
        <taxon>Massarineae</taxon>
        <taxon>Massarinaceae</taxon>
        <taxon>Massarina</taxon>
    </lineage>
</organism>
<feature type="region of interest" description="Disordered" evidence="1">
    <location>
        <begin position="1277"/>
        <end position="1334"/>
    </location>
</feature>
<dbReference type="Gene3D" id="3.30.50.10">
    <property type="entry name" value="Erythroid Transcription Factor GATA-1, subunit A"/>
    <property type="match status" value="1"/>
</dbReference>
<evidence type="ECO:0000256" key="1">
    <source>
        <dbReference type="SAM" id="MobiDB-lite"/>
    </source>
</evidence>
<feature type="region of interest" description="Disordered" evidence="1">
    <location>
        <begin position="968"/>
        <end position="987"/>
    </location>
</feature>
<feature type="compositionally biased region" description="Basic and acidic residues" evidence="1">
    <location>
        <begin position="934"/>
        <end position="946"/>
    </location>
</feature>
<feature type="region of interest" description="Disordered" evidence="1">
    <location>
        <begin position="904"/>
        <end position="961"/>
    </location>
</feature>
<feature type="region of interest" description="Disordered" evidence="1">
    <location>
        <begin position="411"/>
        <end position="487"/>
    </location>
</feature>
<feature type="compositionally biased region" description="Low complexity" evidence="1">
    <location>
        <begin position="215"/>
        <end position="230"/>
    </location>
</feature>
<feature type="domain" description="Ams2/SPT21 N-terminal" evidence="2">
    <location>
        <begin position="29"/>
        <end position="168"/>
    </location>
</feature>
<feature type="region of interest" description="Disordered" evidence="1">
    <location>
        <begin position="1"/>
        <end position="23"/>
    </location>
</feature>
<evidence type="ECO:0000313" key="4">
    <source>
        <dbReference type="Proteomes" id="UP000799753"/>
    </source>
</evidence>
<dbReference type="InterPro" id="IPR057725">
    <property type="entry name" value="Ams2-SPT21_N"/>
</dbReference>
<dbReference type="SUPFAM" id="SSF57716">
    <property type="entry name" value="Glucocorticoid receptor-like (DNA-binding domain)"/>
    <property type="match status" value="1"/>
</dbReference>
<dbReference type="Proteomes" id="UP000799753">
    <property type="component" value="Unassembled WGS sequence"/>
</dbReference>
<feature type="region of interest" description="Disordered" evidence="1">
    <location>
        <begin position="215"/>
        <end position="235"/>
    </location>
</feature>
<dbReference type="PANTHER" id="PTHR39147:SF1">
    <property type="entry name" value="PROTEIN SPT21"/>
    <property type="match status" value="1"/>
</dbReference>
<feature type="region of interest" description="Disordered" evidence="1">
    <location>
        <begin position="1190"/>
        <end position="1231"/>
    </location>
</feature>
<feature type="region of interest" description="Disordered" evidence="1">
    <location>
        <begin position="279"/>
        <end position="334"/>
    </location>
</feature>
<dbReference type="InterPro" id="IPR013088">
    <property type="entry name" value="Znf_NHR/GATA"/>
</dbReference>
<feature type="compositionally biased region" description="Polar residues" evidence="1">
    <location>
        <begin position="290"/>
        <end position="301"/>
    </location>
</feature>
<evidence type="ECO:0000259" key="2">
    <source>
        <dbReference type="Pfam" id="PF25823"/>
    </source>
</evidence>
<feature type="compositionally biased region" description="Polar residues" evidence="1">
    <location>
        <begin position="1290"/>
        <end position="1300"/>
    </location>
</feature>
<feature type="compositionally biased region" description="Basic residues" evidence="1">
    <location>
        <begin position="809"/>
        <end position="823"/>
    </location>
</feature>
<dbReference type="GO" id="GO:0000183">
    <property type="term" value="P:rDNA heterochromatin formation"/>
    <property type="evidence" value="ECO:0007669"/>
    <property type="project" value="TreeGrafter"/>
</dbReference>
<dbReference type="EMBL" id="MU006779">
    <property type="protein sequence ID" value="KAF2644061.1"/>
    <property type="molecule type" value="Genomic_DNA"/>
</dbReference>
<gene>
    <name evidence="3" type="ORF">P280DRAFT_496511</name>
</gene>